<dbReference type="NCBIfam" id="TIGR00756">
    <property type="entry name" value="PPR"/>
    <property type="match status" value="8"/>
</dbReference>
<comment type="similarity">
    <text evidence="1">Belongs to the PPR family. P subfamily.</text>
</comment>
<evidence type="ECO:0000256" key="3">
    <source>
        <dbReference type="PROSITE-ProRule" id="PRU00708"/>
    </source>
</evidence>
<gene>
    <name evidence="4" type="ORF">RJ639_027273</name>
</gene>
<name>A0AA89BE27_9ASTE</name>
<evidence type="ECO:0008006" key="6">
    <source>
        <dbReference type="Google" id="ProtNLM"/>
    </source>
</evidence>
<dbReference type="PANTHER" id="PTHR47933:SF69">
    <property type="entry name" value="OS07G0513200 PROTEIN"/>
    <property type="match status" value="1"/>
</dbReference>
<keyword evidence="2" id="KW-0677">Repeat</keyword>
<accession>A0AA89BE27</accession>
<feature type="repeat" description="PPR" evidence="3">
    <location>
        <begin position="327"/>
        <end position="361"/>
    </location>
</feature>
<dbReference type="PANTHER" id="PTHR47933">
    <property type="entry name" value="PENTATRICOPEPTIDE REPEAT-CONTAINING PROTEIN 1, MITOCHONDRIAL"/>
    <property type="match status" value="1"/>
</dbReference>
<protein>
    <recommendedName>
        <fullName evidence="6">Pentatricopeptide repeat-containing protein</fullName>
    </recommendedName>
</protein>
<feature type="repeat" description="PPR" evidence="3">
    <location>
        <begin position="292"/>
        <end position="326"/>
    </location>
</feature>
<dbReference type="Proteomes" id="UP001188597">
    <property type="component" value="Unassembled WGS sequence"/>
</dbReference>
<comment type="caution">
    <text evidence="4">The sequence shown here is derived from an EMBL/GenBank/DDBJ whole genome shotgun (WGS) entry which is preliminary data.</text>
</comment>
<dbReference type="AlphaFoldDB" id="A0AA89BE27"/>
<evidence type="ECO:0000313" key="5">
    <source>
        <dbReference type="Proteomes" id="UP001188597"/>
    </source>
</evidence>
<feature type="repeat" description="PPR" evidence="3">
    <location>
        <begin position="497"/>
        <end position="531"/>
    </location>
</feature>
<dbReference type="EMBL" id="JAVXUP010000092">
    <property type="protein sequence ID" value="KAK3038610.1"/>
    <property type="molecule type" value="Genomic_DNA"/>
</dbReference>
<feature type="repeat" description="PPR" evidence="3">
    <location>
        <begin position="462"/>
        <end position="496"/>
    </location>
</feature>
<feature type="repeat" description="PPR" evidence="3">
    <location>
        <begin position="532"/>
        <end position="566"/>
    </location>
</feature>
<evidence type="ECO:0000313" key="4">
    <source>
        <dbReference type="EMBL" id="KAK3038610.1"/>
    </source>
</evidence>
<dbReference type="InterPro" id="IPR011990">
    <property type="entry name" value="TPR-like_helical_dom_sf"/>
</dbReference>
<feature type="repeat" description="PPR" evidence="3">
    <location>
        <begin position="397"/>
        <end position="431"/>
    </location>
</feature>
<sequence length="765" mass="88524">MKRCSILFSAQYFEAFSYYSHLDSARTPLPFLSFFLGNSLVRRLSSCGSATARPFPDYSPKSPTIRESELVYHVSTTIKQRRCEPLHRILKPFESKLRPDHFIWVLMNIKDDYKLVLNFFDWLCLRRDPSLEARCIVIQIAAAAKDPDMAHRLLRDFWTKPNLDVSLSFARFVEKLIYTYKDWGSNSYVFDIFFQVLVEVGFFSEAKILFCKLLNYGLVISVDSCNLLLARLSNNTDGHEMVLEVFNNFLQVGVCWNTASHNIAIHSLSQMGRMKEAHHLLLQMELRGCVSDVVGYSTVINGYCHAGKFRTMLRILEDMQIKGLKPNAFTLNSIILLLCKTGKVVDAERVFREMTCQGIDPDTVVYTTLINGLCKIGDVKAAYRLFNMMQSQNIVPDIITFTALILGLCQTGNIGEANKLFDGLLSRGLEPDEVTYTVLIDGMLEDGERMLKWMLEKGIMPNATTYNSLMKQYCITKNMNATTEIYRGMRGQGVMPNDNTYNILIRGHCKARNMKEAWFLHKEMIEKGFRLSVECYNALIKGFIKRKKYVEATELFKEMRKEGLVADRELYNIFVDMNYDDGNLDMTLDLCDEAIEKLGCYGYWRKDLASQIMDISTLKKYKVAAADIQFSPDYLLCSWRFDQVEFPSHKETDKRGERDSCLNIMGISHYREDEIYGISRSISSRISLRIRRKRTFINWPSIVPTLGDNIYLFISVLQNLREYGRCEQRDIKRTCILRRQHSVSNGIAKQRYEILERGLWHTKFE</sequence>
<dbReference type="InterPro" id="IPR051240">
    <property type="entry name" value="Mito_RNA-Proc/Resp"/>
</dbReference>
<proteinExistence type="inferred from homology"/>
<evidence type="ECO:0000256" key="1">
    <source>
        <dbReference type="ARBA" id="ARBA00007626"/>
    </source>
</evidence>
<dbReference type="Gene3D" id="1.25.40.10">
    <property type="entry name" value="Tetratricopeptide repeat domain"/>
    <property type="match status" value="3"/>
</dbReference>
<organism evidence="4 5">
    <name type="scientific">Escallonia herrerae</name>
    <dbReference type="NCBI Taxonomy" id="1293975"/>
    <lineage>
        <taxon>Eukaryota</taxon>
        <taxon>Viridiplantae</taxon>
        <taxon>Streptophyta</taxon>
        <taxon>Embryophyta</taxon>
        <taxon>Tracheophyta</taxon>
        <taxon>Spermatophyta</taxon>
        <taxon>Magnoliopsida</taxon>
        <taxon>eudicotyledons</taxon>
        <taxon>Gunneridae</taxon>
        <taxon>Pentapetalae</taxon>
        <taxon>asterids</taxon>
        <taxon>campanulids</taxon>
        <taxon>Escalloniales</taxon>
        <taxon>Escalloniaceae</taxon>
        <taxon>Escallonia</taxon>
    </lineage>
</organism>
<dbReference type="GO" id="GO:0003729">
    <property type="term" value="F:mRNA binding"/>
    <property type="evidence" value="ECO:0007669"/>
    <property type="project" value="TreeGrafter"/>
</dbReference>
<dbReference type="Pfam" id="PF01535">
    <property type="entry name" value="PPR"/>
    <property type="match status" value="1"/>
</dbReference>
<feature type="repeat" description="PPR" evidence="3">
    <location>
        <begin position="257"/>
        <end position="291"/>
    </location>
</feature>
<dbReference type="Pfam" id="PF13041">
    <property type="entry name" value="PPR_2"/>
    <property type="match status" value="4"/>
</dbReference>
<reference evidence="4" key="1">
    <citation type="submission" date="2022-12" db="EMBL/GenBank/DDBJ databases">
        <title>Draft genome assemblies for two species of Escallonia (Escalloniales).</title>
        <authorList>
            <person name="Chanderbali A."/>
            <person name="Dervinis C."/>
            <person name="Anghel I."/>
            <person name="Soltis D."/>
            <person name="Soltis P."/>
            <person name="Zapata F."/>
        </authorList>
    </citation>
    <scope>NUCLEOTIDE SEQUENCE</scope>
    <source>
        <strain evidence="4">UCBG64.0493</strain>
        <tissue evidence="4">Leaf</tissue>
    </source>
</reference>
<keyword evidence="5" id="KW-1185">Reference proteome</keyword>
<feature type="repeat" description="PPR" evidence="3">
    <location>
        <begin position="362"/>
        <end position="396"/>
    </location>
</feature>
<dbReference type="PROSITE" id="PS51375">
    <property type="entry name" value="PPR"/>
    <property type="match status" value="8"/>
</dbReference>
<evidence type="ECO:0000256" key="2">
    <source>
        <dbReference type="ARBA" id="ARBA00022737"/>
    </source>
</evidence>
<dbReference type="InterPro" id="IPR002885">
    <property type="entry name" value="PPR_rpt"/>
</dbReference>